<evidence type="ECO:0000313" key="8">
    <source>
        <dbReference type="EMBL" id="CAB5221820.1"/>
    </source>
</evidence>
<evidence type="ECO:0000256" key="6">
    <source>
        <dbReference type="ARBA" id="ARBA00049244"/>
    </source>
</evidence>
<dbReference type="InterPro" id="IPR004805">
    <property type="entry name" value="DnaE2/DnaE/PolC"/>
</dbReference>
<dbReference type="Pfam" id="PF07733">
    <property type="entry name" value="DNA_pol3_alpha"/>
    <property type="match status" value="1"/>
</dbReference>
<dbReference type="InterPro" id="IPR029460">
    <property type="entry name" value="DNAPol_HHH"/>
</dbReference>
<dbReference type="Gene3D" id="1.10.150.870">
    <property type="match status" value="1"/>
</dbReference>
<dbReference type="Pfam" id="PF14579">
    <property type="entry name" value="HHH_6"/>
    <property type="match status" value="1"/>
</dbReference>
<dbReference type="SUPFAM" id="SSF89550">
    <property type="entry name" value="PHP domain-like"/>
    <property type="match status" value="1"/>
</dbReference>
<dbReference type="SMART" id="SM00481">
    <property type="entry name" value="POLIIIAc"/>
    <property type="match status" value="1"/>
</dbReference>
<dbReference type="InterPro" id="IPR040982">
    <property type="entry name" value="DNA_pol3_finger"/>
</dbReference>
<dbReference type="InterPro" id="IPR041931">
    <property type="entry name" value="DNA_pol3_alpha_thumb_dom"/>
</dbReference>
<dbReference type="Gene3D" id="1.10.10.1600">
    <property type="entry name" value="Bacterial DNA polymerase III alpha subunit, thumb domain"/>
    <property type="match status" value="1"/>
</dbReference>
<keyword evidence="5" id="KW-0239">DNA-directed DNA polymerase</keyword>
<dbReference type="InterPro" id="IPR011708">
    <property type="entry name" value="DNA_pol3_alpha_NTPase_dom"/>
</dbReference>
<proteinExistence type="predicted"/>
<evidence type="ECO:0000256" key="1">
    <source>
        <dbReference type="ARBA" id="ARBA00012417"/>
    </source>
</evidence>
<dbReference type="NCBIfam" id="TIGR00594">
    <property type="entry name" value="polc"/>
    <property type="match status" value="1"/>
</dbReference>
<comment type="catalytic activity">
    <reaction evidence="6">
        <text>DNA(n) + a 2'-deoxyribonucleoside 5'-triphosphate = DNA(n+1) + diphosphate</text>
        <dbReference type="Rhea" id="RHEA:22508"/>
        <dbReference type="Rhea" id="RHEA-COMP:17339"/>
        <dbReference type="Rhea" id="RHEA-COMP:17340"/>
        <dbReference type="ChEBI" id="CHEBI:33019"/>
        <dbReference type="ChEBI" id="CHEBI:61560"/>
        <dbReference type="ChEBI" id="CHEBI:173112"/>
        <dbReference type="EC" id="2.7.7.7"/>
    </reaction>
</comment>
<gene>
    <name evidence="8" type="ORF">UFOVP359_85</name>
</gene>
<dbReference type="PANTHER" id="PTHR32294">
    <property type="entry name" value="DNA POLYMERASE III SUBUNIT ALPHA"/>
    <property type="match status" value="1"/>
</dbReference>
<dbReference type="InterPro" id="IPR016195">
    <property type="entry name" value="Pol/histidinol_Pase-like"/>
</dbReference>
<dbReference type="PANTHER" id="PTHR32294:SF0">
    <property type="entry name" value="DNA POLYMERASE III SUBUNIT ALPHA"/>
    <property type="match status" value="1"/>
</dbReference>
<accession>A0A6J7WVS2</accession>
<dbReference type="Pfam" id="PF17657">
    <property type="entry name" value="DNA_pol3_finger"/>
    <property type="match status" value="1"/>
</dbReference>
<evidence type="ECO:0000259" key="7">
    <source>
        <dbReference type="SMART" id="SM00481"/>
    </source>
</evidence>
<evidence type="ECO:0000256" key="2">
    <source>
        <dbReference type="ARBA" id="ARBA00022679"/>
    </source>
</evidence>
<keyword evidence="4" id="KW-0235">DNA replication</keyword>
<reference evidence="8" key="1">
    <citation type="submission" date="2020-05" db="EMBL/GenBank/DDBJ databases">
        <authorList>
            <person name="Chiriac C."/>
            <person name="Salcher M."/>
            <person name="Ghai R."/>
            <person name="Kavagutti S V."/>
        </authorList>
    </citation>
    <scope>NUCLEOTIDE SEQUENCE</scope>
</reference>
<dbReference type="EC" id="2.7.7.7" evidence="1"/>
<evidence type="ECO:0000256" key="5">
    <source>
        <dbReference type="ARBA" id="ARBA00022932"/>
    </source>
</evidence>
<dbReference type="InterPro" id="IPR003141">
    <property type="entry name" value="Pol/His_phosphatase_N"/>
</dbReference>
<dbReference type="GO" id="GO:0006260">
    <property type="term" value="P:DNA replication"/>
    <property type="evidence" value="ECO:0007669"/>
    <property type="project" value="UniProtKB-KW"/>
</dbReference>
<dbReference type="Pfam" id="PF02811">
    <property type="entry name" value="PHP"/>
    <property type="match status" value="1"/>
</dbReference>
<dbReference type="Gene3D" id="3.20.20.140">
    <property type="entry name" value="Metal-dependent hydrolases"/>
    <property type="match status" value="1"/>
</dbReference>
<evidence type="ECO:0000256" key="4">
    <source>
        <dbReference type="ARBA" id="ARBA00022705"/>
    </source>
</evidence>
<sequence>MFHNHHSHSYYSLLDGFSSPEELLKRAEEIGMGAISITDHGTLSGHRDLLVAAKNSSVKPILGLEAYFTTDRLDRRARKDRADEEQIYNHLIILAQNENGIQNLSKLSEIGWNDGFFSKPRIDFEVLQENSKDLIILSGCMNSIIAKAIQNGNMDAAKRHTDWFKQVFKDNFYMELQPHNPAELNLQMLKLADDMGVKSTVTLDCHYASPEDKIAEEIMLILGTHPKVLKEATFDDSRKIKDVIERLDYLYGDRFMSFKDLDIFLMDYKTVRDKMIDQGIDRDDLYENSMEISSKVGSYVIKENLDLLPVDHKDPDTELERLAMEGLIKRGFGEDKVYLDRLREELDIIKSKNFSSYFLVVSDMIGWSKGNNIFVGPGRGSAAGSLVCYALEITEVDPIKYGLLFFRFINPERNDFPDIDTDYEDRKRGQVKDYLAEQYKHVASIATFLTFKDKGVVRDVARVFHIPLPEVNKALKNVETWDDFITDKSTAEFRQKYPEVVKYAERLRGRIRGTGMHAAGIVAAKDNISKYAPMETRKDTQSDDRVQVVAVDMEQAADIGLIKIDALGLKTLTVIHDAIDMIEERQGVKLDLRKIDLTDREVYADLTAGFTKGVFQAETTPYTNLLVKMGVYNFDELAASNALVRPGAMNTIGAEYIARKKGKKPVKYLHDIVKDFTQDTYGCILYQEQVMLACVHLGGMSMAEADKVRKIIGKKKDAKEFDKFKDQFVKGASKHITEKQAESLWHDFEAHAGYSFNKSHAVAYSMLSYWSAWIKRYYPHEFMYSLLKNEKDKDTRTDYLIEAKRMGIKIRLPHINESDLDFTLEEKAIRFGLGNIKYISENIGKKIIDQRPFYSYQEFMEHASKKGSGINSRAVDALNKVGAAAFNDNQRTGEENKSFYEYLNIPEFHTDIPRWIEAYTRPIEEYEEEGCFLVIGMVKGIKRGDGWSRIEIVDKTGSVGVFDRSETTIEPGKMYIFLIADNRIGSFATPEDLKDTSNPFIKYLMSRTLSLAEGEYMVISFTPRKTKKGDKMANVVLADEDKELYSVVAFPTAYAESLVRMKPGGVCKPILNTTSSGSVAVKGFERV</sequence>
<dbReference type="InterPro" id="IPR004013">
    <property type="entry name" value="PHP_dom"/>
</dbReference>
<dbReference type="GO" id="GO:0008408">
    <property type="term" value="F:3'-5' exonuclease activity"/>
    <property type="evidence" value="ECO:0007669"/>
    <property type="project" value="InterPro"/>
</dbReference>
<name>A0A6J7WVS2_9CAUD</name>
<organism evidence="8">
    <name type="scientific">uncultured Caudovirales phage</name>
    <dbReference type="NCBI Taxonomy" id="2100421"/>
    <lineage>
        <taxon>Viruses</taxon>
        <taxon>Duplodnaviria</taxon>
        <taxon>Heunggongvirae</taxon>
        <taxon>Uroviricota</taxon>
        <taxon>Caudoviricetes</taxon>
        <taxon>Peduoviridae</taxon>
        <taxon>Maltschvirus</taxon>
        <taxon>Maltschvirus maltsch</taxon>
    </lineage>
</organism>
<dbReference type="EMBL" id="LR798295">
    <property type="protein sequence ID" value="CAB5221820.1"/>
    <property type="molecule type" value="Genomic_DNA"/>
</dbReference>
<evidence type="ECO:0000256" key="3">
    <source>
        <dbReference type="ARBA" id="ARBA00022695"/>
    </source>
</evidence>
<keyword evidence="2" id="KW-0808">Transferase</keyword>
<keyword evidence="3" id="KW-0548">Nucleotidyltransferase</keyword>
<feature type="domain" description="Polymerase/histidinol phosphatase N-terminal" evidence="7">
    <location>
        <begin position="3"/>
        <end position="70"/>
    </location>
</feature>
<protein>
    <recommendedName>
        <fullName evidence="1">DNA-directed DNA polymerase</fullName>
        <ecNumber evidence="1">2.7.7.7</ecNumber>
    </recommendedName>
</protein>
<dbReference type="GO" id="GO:0003887">
    <property type="term" value="F:DNA-directed DNA polymerase activity"/>
    <property type="evidence" value="ECO:0007669"/>
    <property type="project" value="UniProtKB-KW"/>
</dbReference>